<dbReference type="PANTHER" id="PTHR13946">
    <property type="entry name" value="DNA-DIRECTED RNA POLYMERASE I,II,III"/>
    <property type="match status" value="1"/>
</dbReference>
<evidence type="ECO:0000313" key="8">
    <source>
        <dbReference type="Proteomes" id="UP000054558"/>
    </source>
</evidence>
<dbReference type="InterPro" id="IPR008193">
    <property type="entry name" value="RNA_pol_Rpb11_13-16kDa_CS"/>
</dbReference>
<evidence type="ECO:0000259" key="6">
    <source>
        <dbReference type="Pfam" id="PF13656"/>
    </source>
</evidence>
<organism evidence="7 8">
    <name type="scientific">Klebsormidium nitens</name>
    <name type="common">Green alga</name>
    <name type="synonym">Ulothrix nitens</name>
    <dbReference type="NCBI Taxonomy" id="105231"/>
    <lineage>
        <taxon>Eukaryota</taxon>
        <taxon>Viridiplantae</taxon>
        <taxon>Streptophyta</taxon>
        <taxon>Klebsormidiophyceae</taxon>
        <taxon>Klebsormidiales</taxon>
        <taxon>Klebsormidiaceae</taxon>
        <taxon>Klebsormidium</taxon>
    </lineage>
</organism>
<gene>
    <name evidence="7" type="ORF">KFL_004750100</name>
</gene>
<dbReference type="Gene3D" id="3.30.1360.10">
    <property type="entry name" value="RNA polymerase, RBP11-like subunit"/>
    <property type="match status" value="1"/>
</dbReference>
<dbReference type="PROSITE" id="PS01154">
    <property type="entry name" value="RNA_POL_L_13KD"/>
    <property type="match status" value="1"/>
</dbReference>
<dbReference type="STRING" id="105231.A0A1Y1IIP5"/>
<evidence type="ECO:0000256" key="5">
    <source>
        <dbReference type="ARBA" id="ARBA00025751"/>
    </source>
</evidence>
<dbReference type="Proteomes" id="UP000054558">
    <property type="component" value="Unassembled WGS sequence"/>
</dbReference>
<feature type="domain" description="DNA-directed RNA polymerase RBP11-like dimerisation" evidence="6">
    <location>
        <begin position="31"/>
        <end position="104"/>
    </location>
</feature>
<name>A0A1Y1IIP5_KLENI</name>
<evidence type="ECO:0000313" key="7">
    <source>
        <dbReference type="EMBL" id="GAQ88981.1"/>
    </source>
</evidence>
<dbReference type="PANTHER" id="PTHR13946:SF16">
    <property type="entry name" value="DNA-DIRECTED RNA POLYMERASE II SUBUNIT RPB11"/>
    <property type="match status" value="1"/>
</dbReference>
<keyword evidence="2 7" id="KW-0240">DNA-directed RNA polymerase</keyword>
<comment type="similarity">
    <text evidence="5">Belongs to the archaeal Rpo11/eukaryotic RPB11/RPC19 RNA polymerase subunit family.</text>
</comment>
<dbReference type="HAMAP" id="MF_00261">
    <property type="entry name" value="RNApol_arch_Rpo11"/>
    <property type="match status" value="1"/>
</dbReference>
<evidence type="ECO:0000256" key="1">
    <source>
        <dbReference type="ARBA" id="ARBA00004123"/>
    </source>
</evidence>
<reference evidence="7 8" key="1">
    <citation type="journal article" date="2014" name="Nat. Commun.">
        <title>Klebsormidium flaccidum genome reveals primary factors for plant terrestrial adaptation.</title>
        <authorList>
            <person name="Hori K."/>
            <person name="Maruyama F."/>
            <person name="Fujisawa T."/>
            <person name="Togashi T."/>
            <person name="Yamamoto N."/>
            <person name="Seo M."/>
            <person name="Sato S."/>
            <person name="Yamada T."/>
            <person name="Mori H."/>
            <person name="Tajima N."/>
            <person name="Moriyama T."/>
            <person name="Ikeuchi M."/>
            <person name="Watanabe M."/>
            <person name="Wada H."/>
            <person name="Kobayashi K."/>
            <person name="Saito M."/>
            <person name="Masuda T."/>
            <person name="Sasaki-Sekimoto Y."/>
            <person name="Mashiguchi K."/>
            <person name="Awai K."/>
            <person name="Shimojima M."/>
            <person name="Masuda S."/>
            <person name="Iwai M."/>
            <person name="Nobusawa T."/>
            <person name="Narise T."/>
            <person name="Kondo S."/>
            <person name="Saito H."/>
            <person name="Sato R."/>
            <person name="Murakawa M."/>
            <person name="Ihara Y."/>
            <person name="Oshima-Yamada Y."/>
            <person name="Ohtaka K."/>
            <person name="Satoh M."/>
            <person name="Sonobe K."/>
            <person name="Ishii M."/>
            <person name="Ohtani R."/>
            <person name="Kanamori-Sato M."/>
            <person name="Honoki R."/>
            <person name="Miyazaki D."/>
            <person name="Mochizuki H."/>
            <person name="Umetsu J."/>
            <person name="Higashi K."/>
            <person name="Shibata D."/>
            <person name="Kamiya Y."/>
            <person name="Sato N."/>
            <person name="Nakamura Y."/>
            <person name="Tabata S."/>
            <person name="Ida S."/>
            <person name="Kurokawa K."/>
            <person name="Ohta H."/>
        </authorList>
    </citation>
    <scope>NUCLEOTIDE SEQUENCE [LARGE SCALE GENOMIC DNA]</scope>
    <source>
        <strain evidence="7 8">NIES-2285</strain>
    </source>
</reference>
<evidence type="ECO:0000256" key="3">
    <source>
        <dbReference type="ARBA" id="ARBA00023163"/>
    </source>
</evidence>
<evidence type="ECO:0000256" key="4">
    <source>
        <dbReference type="ARBA" id="ARBA00023242"/>
    </source>
</evidence>
<dbReference type="InterPro" id="IPR009025">
    <property type="entry name" value="RBP11-like_dimer"/>
</dbReference>
<dbReference type="GO" id="GO:0046983">
    <property type="term" value="F:protein dimerization activity"/>
    <property type="evidence" value="ECO:0007669"/>
    <property type="project" value="InterPro"/>
</dbReference>
<protein>
    <submittedName>
        <fullName evidence="7">DNA-directed RNA polymerase II subunit 11</fullName>
    </submittedName>
</protein>
<dbReference type="InterPro" id="IPR022905">
    <property type="entry name" value="Rpo11-like"/>
</dbReference>
<dbReference type="CDD" id="cd06926">
    <property type="entry name" value="RNAP_II_RPB11"/>
    <property type="match status" value="1"/>
</dbReference>
<proteinExistence type="inferred from homology"/>
<sequence length="120" mass="13965">MTNAPDRYERFVLPEGVSKVTRIKDTRITNAATFEVQREDHTLGNLIRMQLHRDPEVLFAGYKAPHPLEYKINFKVQARDTTNPETVFRRAIDAVDTEIADLRKAFTEELARPRDQGNFY</sequence>
<keyword evidence="3" id="KW-0804">Transcription</keyword>
<comment type="subcellular location">
    <subcellularLocation>
        <location evidence="1">Nucleus</location>
    </subcellularLocation>
</comment>
<evidence type="ECO:0000256" key="2">
    <source>
        <dbReference type="ARBA" id="ARBA00022478"/>
    </source>
</evidence>
<dbReference type="OMA" id="MNAPSRY"/>
<dbReference type="GO" id="GO:0005665">
    <property type="term" value="C:RNA polymerase II, core complex"/>
    <property type="evidence" value="ECO:0000318"/>
    <property type="project" value="GO_Central"/>
</dbReference>
<dbReference type="GO" id="GO:0006366">
    <property type="term" value="P:transcription by RNA polymerase II"/>
    <property type="evidence" value="ECO:0000318"/>
    <property type="project" value="GO_Central"/>
</dbReference>
<dbReference type="Pfam" id="PF13656">
    <property type="entry name" value="RNA_pol_L_2"/>
    <property type="match status" value="1"/>
</dbReference>
<dbReference type="SUPFAM" id="SSF55257">
    <property type="entry name" value="RBP11-like subunits of RNA polymerase"/>
    <property type="match status" value="1"/>
</dbReference>
<dbReference type="InterPro" id="IPR037685">
    <property type="entry name" value="RBP11"/>
</dbReference>
<dbReference type="OrthoDB" id="10248581at2759"/>
<dbReference type="InterPro" id="IPR036603">
    <property type="entry name" value="RBP11-like"/>
</dbReference>
<dbReference type="AlphaFoldDB" id="A0A1Y1IIP5"/>
<accession>A0A1Y1IIP5</accession>
<dbReference type="EMBL" id="DF237424">
    <property type="protein sequence ID" value="GAQ88981.1"/>
    <property type="molecule type" value="Genomic_DNA"/>
</dbReference>
<dbReference type="GO" id="GO:0003677">
    <property type="term" value="F:DNA binding"/>
    <property type="evidence" value="ECO:0007669"/>
    <property type="project" value="InterPro"/>
</dbReference>
<dbReference type="GO" id="GO:0003899">
    <property type="term" value="F:DNA-directed RNA polymerase activity"/>
    <property type="evidence" value="ECO:0007669"/>
    <property type="project" value="InterPro"/>
</dbReference>
<keyword evidence="8" id="KW-1185">Reference proteome</keyword>
<keyword evidence="4" id="KW-0539">Nucleus</keyword>